<dbReference type="InterPro" id="IPR041577">
    <property type="entry name" value="RT_RNaseH_2"/>
</dbReference>
<accession>A0ABR3LKS0</accession>
<dbReference type="InterPro" id="IPR050951">
    <property type="entry name" value="Retrovirus_Pol_polyprotein"/>
</dbReference>
<dbReference type="PANTHER" id="PTHR37984">
    <property type="entry name" value="PROTEIN CBG26694"/>
    <property type="match status" value="1"/>
</dbReference>
<dbReference type="InterPro" id="IPR043128">
    <property type="entry name" value="Rev_trsase/Diguanyl_cyclase"/>
</dbReference>
<dbReference type="InterPro" id="IPR000477">
    <property type="entry name" value="RT_dom"/>
</dbReference>
<dbReference type="Pfam" id="PF00078">
    <property type="entry name" value="RVT_1"/>
    <property type="match status" value="1"/>
</dbReference>
<evidence type="ECO:0000256" key="1">
    <source>
        <dbReference type="ARBA" id="ARBA00010879"/>
    </source>
</evidence>
<reference evidence="5 6" key="1">
    <citation type="submission" date="2023-09" db="EMBL/GenBank/DDBJ databases">
        <authorList>
            <person name="Wang M."/>
        </authorList>
    </citation>
    <scope>NUCLEOTIDE SEQUENCE [LARGE SCALE GENOMIC DNA]</scope>
    <source>
        <strain evidence="5">GT-2023</strain>
        <tissue evidence="5">Liver</tissue>
    </source>
</reference>
<feature type="domain" description="Reverse transcriptase" evidence="4">
    <location>
        <begin position="1"/>
        <end position="133"/>
    </location>
</feature>
<dbReference type="EMBL" id="JAYMGO010000021">
    <property type="protein sequence ID" value="KAL1252611.1"/>
    <property type="molecule type" value="Genomic_DNA"/>
</dbReference>
<dbReference type="Proteomes" id="UP001558613">
    <property type="component" value="Unassembled WGS sequence"/>
</dbReference>
<comment type="caution">
    <text evidence="5">The sequence shown here is derived from an EMBL/GenBank/DDBJ whole genome shotgun (WGS) entry which is preliminary data.</text>
</comment>
<dbReference type="SUPFAM" id="SSF56672">
    <property type="entry name" value="DNA/RNA polymerases"/>
    <property type="match status" value="1"/>
</dbReference>
<dbReference type="Pfam" id="PF17919">
    <property type="entry name" value="RT_RNaseH_2"/>
    <property type="match status" value="1"/>
</dbReference>
<evidence type="ECO:0000256" key="2">
    <source>
        <dbReference type="ARBA" id="ARBA00012180"/>
    </source>
</evidence>
<evidence type="ECO:0000259" key="4">
    <source>
        <dbReference type="PROSITE" id="PS50878"/>
    </source>
</evidence>
<organism evidence="5 6">
    <name type="scientific">Cirrhinus molitorella</name>
    <name type="common">mud carp</name>
    <dbReference type="NCBI Taxonomy" id="172907"/>
    <lineage>
        <taxon>Eukaryota</taxon>
        <taxon>Metazoa</taxon>
        <taxon>Chordata</taxon>
        <taxon>Craniata</taxon>
        <taxon>Vertebrata</taxon>
        <taxon>Euteleostomi</taxon>
        <taxon>Actinopterygii</taxon>
        <taxon>Neopterygii</taxon>
        <taxon>Teleostei</taxon>
        <taxon>Ostariophysi</taxon>
        <taxon>Cypriniformes</taxon>
        <taxon>Cyprinidae</taxon>
        <taxon>Labeoninae</taxon>
        <taxon>Labeonini</taxon>
        <taxon>Cirrhinus</taxon>
    </lineage>
</organism>
<keyword evidence="6" id="KW-1185">Reference proteome</keyword>
<dbReference type="PROSITE" id="PS50878">
    <property type="entry name" value="RT_POL"/>
    <property type="match status" value="1"/>
</dbReference>
<dbReference type="Gene3D" id="3.30.70.270">
    <property type="match status" value="2"/>
</dbReference>
<dbReference type="PANTHER" id="PTHR37984:SF5">
    <property type="entry name" value="PROTEIN NYNRIN-LIKE"/>
    <property type="match status" value="1"/>
</dbReference>
<dbReference type="EC" id="3.1.26.4" evidence="2"/>
<proteinExistence type="inferred from homology"/>
<evidence type="ECO:0000313" key="6">
    <source>
        <dbReference type="Proteomes" id="UP001558613"/>
    </source>
</evidence>
<dbReference type="CDD" id="cd01647">
    <property type="entry name" value="RT_LTR"/>
    <property type="match status" value="1"/>
</dbReference>
<dbReference type="InterPro" id="IPR043502">
    <property type="entry name" value="DNA/RNA_pol_sf"/>
</dbReference>
<dbReference type="Gene3D" id="3.10.10.10">
    <property type="entry name" value="HIV Type 1 Reverse Transcriptase, subunit A, domain 1"/>
    <property type="match status" value="1"/>
</dbReference>
<protein>
    <recommendedName>
        <fullName evidence="2">ribonuclease H</fullName>
        <ecNumber evidence="2">3.1.26.4</ecNumber>
    </recommendedName>
</protein>
<evidence type="ECO:0000256" key="3">
    <source>
        <dbReference type="ARBA" id="ARBA00023268"/>
    </source>
</evidence>
<keyword evidence="3" id="KW-0511">Multifunctional enzyme</keyword>
<comment type="similarity">
    <text evidence="1">Belongs to the beta type-B retroviral polymerase family. HERV class-II K(HML-2) pol subfamily.</text>
</comment>
<sequence length="392" mass="45148">MPHVDEMIDRLGKARFITTLDLTKGYWQVPLSPASKEKTAFTTPEGLYHYVRLPFALHGAPATFQRLMNRILQPHQRYAAAYLDDVVVYSEEWETHLIQVQKVLDSLKEAGLTANPKKCKLAFSETNYLGYTIGRSLVKPQEAKINAIQVWPRPSTKTQVKSFLGPYYMRFVPNFVSLVAPFTELTTKQHSRMVKWSEKAEESFVQLKRALTSHPLLMAPDFKKSFIVRTDASEVRLGAVLSQTQEGEEYPVLYISRKLTKFEKNYYKLEKECLGVKWALETLRYYPLGRKFVLSESRDPHPQLILQKSWVCFSSGHEDVAIWLEHKRKGCAHFLLHEPHDLRRAQRLAPPEKGKINFLKGKNSVFFPQALSRDHIDHPQSCAHGSKQVIVP</sequence>
<evidence type="ECO:0000313" key="5">
    <source>
        <dbReference type="EMBL" id="KAL1252611.1"/>
    </source>
</evidence>
<gene>
    <name evidence="5" type="ORF">QQF64_017304</name>
</gene>
<name>A0ABR3LKS0_9TELE</name>